<feature type="compositionally biased region" description="Polar residues" evidence="1">
    <location>
        <begin position="10"/>
        <end position="29"/>
    </location>
</feature>
<dbReference type="Proteomes" id="UP000629468">
    <property type="component" value="Unassembled WGS sequence"/>
</dbReference>
<name>A0A8H7F0N7_AGABI</name>
<reference evidence="2 3" key="1">
    <citation type="journal article" name="Sci. Rep.">
        <title>Telomere-to-telomere assembled and centromere annotated genomes of the two main subspecies of the button mushroom Agaricus bisporus reveal especially polymorphic chromosome ends.</title>
        <authorList>
            <person name="Sonnenberg A.S.M."/>
            <person name="Sedaghat-Telgerd N."/>
            <person name="Lavrijssen B."/>
            <person name="Ohm R.A."/>
            <person name="Hendrickx P.M."/>
            <person name="Scholtmeijer K."/>
            <person name="Baars J.J.P."/>
            <person name="van Peer A."/>
        </authorList>
    </citation>
    <scope>NUCLEOTIDE SEQUENCE [LARGE SCALE GENOMIC DNA]</scope>
    <source>
        <strain evidence="2 3">H119_p4</strain>
    </source>
</reference>
<organism evidence="2 3">
    <name type="scientific">Agaricus bisporus var. burnettii</name>
    <dbReference type="NCBI Taxonomy" id="192524"/>
    <lineage>
        <taxon>Eukaryota</taxon>
        <taxon>Fungi</taxon>
        <taxon>Dikarya</taxon>
        <taxon>Basidiomycota</taxon>
        <taxon>Agaricomycotina</taxon>
        <taxon>Agaricomycetes</taxon>
        <taxon>Agaricomycetidae</taxon>
        <taxon>Agaricales</taxon>
        <taxon>Agaricineae</taxon>
        <taxon>Agaricaceae</taxon>
        <taxon>Agaricus</taxon>
    </lineage>
</organism>
<sequence length="226" mass="25427">MQDTDRTHRGNGSSSAQPGIPSSTTHGSSMQPLVWSYRFSRLTSEIRHIIDTDIYVALVDEKQNSSIRYIITTTRDIKGDLYTSLYNCLSGHPGSKEIFARISWASESPTIDYLEGGWPVSQSTVFPALYDPNANNRFLGYGGFLDFNFIWFPAQEPGGWNLHYRHENGGLAPGKQIGRLYNEAPGHTVFTFFPDPTIWKPTSVVVISWIYFVAIIDVDDLLERLG</sequence>
<gene>
    <name evidence="2" type="ORF">Agabi119p4_7031</name>
</gene>
<evidence type="ECO:0000313" key="3">
    <source>
        <dbReference type="Proteomes" id="UP000629468"/>
    </source>
</evidence>
<proteinExistence type="predicted"/>
<accession>A0A8H7F0N7</accession>
<protein>
    <submittedName>
        <fullName evidence="2">Uncharacterized protein</fullName>
    </submittedName>
</protein>
<dbReference type="EMBL" id="JABXXO010000009">
    <property type="protein sequence ID" value="KAF7771057.1"/>
    <property type="molecule type" value="Genomic_DNA"/>
</dbReference>
<evidence type="ECO:0000313" key="2">
    <source>
        <dbReference type="EMBL" id="KAF7771057.1"/>
    </source>
</evidence>
<dbReference type="AlphaFoldDB" id="A0A8H7F0N7"/>
<feature type="region of interest" description="Disordered" evidence="1">
    <location>
        <begin position="1"/>
        <end position="29"/>
    </location>
</feature>
<evidence type="ECO:0000256" key="1">
    <source>
        <dbReference type="SAM" id="MobiDB-lite"/>
    </source>
</evidence>
<comment type="caution">
    <text evidence="2">The sequence shown here is derived from an EMBL/GenBank/DDBJ whole genome shotgun (WGS) entry which is preliminary data.</text>
</comment>